<keyword evidence="1" id="KW-0472">Membrane</keyword>
<sequence length="387" mass="43555">MNREKIIKKMSWFMLLLFCFLAFPQTVFAISSKEEKSITPSNLKEWDDGASVTKETSGKGENYQVEVTADTTGLKEDYYSIYIYEDTKRNLGPYDGIRFQYLNQSDIDLRMNVTIKIDAKTSVTMLDKSYAILEEEETKNTQVVTAKYGTLLIPARFSGSIYVPFSQLFNEKGERVLLNNIQSFGITTVMENEQTATYSIGNFAFLSGSIDAMKESHYLITLTGEEEVVLPNTGAVIEKYKASVVDLEGNEMDTDVTFFLEDSIEGITLSENGALEIQSDCVATKVTIYAKSKQSINAGNMTLSLKRVSAKVAAVGVPKAQEVPSIATSTYQRLKDSVLLFRLFALMIVFFIGAVITTWFNQAKAHHQMIRKKLYQIFEEQEEEETP</sequence>
<name>A0A7V7QJL4_9FIRM</name>
<reference evidence="3 4" key="2">
    <citation type="submission" date="2020-02" db="EMBL/GenBank/DDBJ databases">
        <title>Candidatus Galacturonibacter soehngenii shows hetero-acetogenic catabolism of galacturonic acid but lacks a canonical carbon monoxide dehydrogenase/acetyl-CoA synthase complex.</title>
        <authorList>
            <person name="Diender M."/>
            <person name="Stouten G.R."/>
            <person name="Petersen J.F."/>
            <person name="Nielsen P.H."/>
            <person name="Dueholm M.S."/>
            <person name="Pronk J.T."/>
            <person name="Van Loosdrecht M.C.M."/>
        </authorList>
    </citation>
    <scope>NUCLEOTIDE SEQUENCE [LARGE SCALE GENOMIC DNA]</scope>
    <source>
        <strain evidence="3">GalUA</strain>
    </source>
</reference>
<comment type="caution">
    <text evidence="3">The sequence shown here is derived from an EMBL/GenBank/DDBJ whole genome shotgun (WGS) entry which is preliminary data.</text>
</comment>
<keyword evidence="1" id="KW-1133">Transmembrane helix</keyword>
<protein>
    <submittedName>
        <fullName evidence="3">Uncharacterized protein</fullName>
    </submittedName>
</protein>
<evidence type="ECO:0000313" key="4">
    <source>
        <dbReference type="Proteomes" id="UP000461768"/>
    </source>
</evidence>
<dbReference type="EMBL" id="WAGX01000005">
    <property type="protein sequence ID" value="KAB1437857.1"/>
    <property type="molecule type" value="Genomic_DNA"/>
</dbReference>
<keyword evidence="4" id="KW-1185">Reference proteome</keyword>
<dbReference type="OrthoDB" id="2034530at2"/>
<keyword evidence="2" id="KW-0732">Signal</keyword>
<dbReference type="RefSeq" id="WP_151144388.1">
    <property type="nucleotide sequence ID" value="NZ_WAGX01000005.1"/>
</dbReference>
<feature type="chain" id="PRO_5030650427" evidence="2">
    <location>
        <begin position="30"/>
        <end position="387"/>
    </location>
</feature>
<gene>
    <name evidence="3" type="ORF">F7O84_09715</name>
</gene>
<accession>A0A7V7QJL4</accession>
<feature type="transmembrane region" description="Helical" evidence="1">
    <location>
        <begin position="339"/>
        <end position="361"/>
    </location>
</feature>
<feature type="signal peptide" evidence="2">
    <location>
        <begin position="1"/>
        <end position="29"/>
    </location>
</feature>
<evidence type="ECO:0000256" key="2">
    <source>
        <dbReference type="SAM" id="SignalP"/>
    </source>
</evidence>
<keyword evidence="1" id="KW-0812">Transmembrane</keyword>
<dbReference type="AlphaFoldDB" id="A0A7V7QJL4"/>
<reference evidence="3 4" key="1">
    <citation type="submission" date="2019-09" db="EMBL/GenBank/DDBJ databases">
        <authorList>
            <person name="Valk L.C."/>
        </authorList>
    </citation>
    <scope>NUCLEOTIDE SEQUENCE [LARGE SCALE GENOMIC DNA]</scope>
    <source>
        <strain evidence="3">GalUA</strain>
    </source>
</reference>
<evidence type="ECO:0000313" key="3">
    <source>
        <dbReference type="EMBL" id="KAB1437857.1"/>
    </source>
</evidence>
<dbReference type="Proteomes" id="UP000461768">
    <property type="component" value="Unassembled WGS sequence"/>
</dbReference>
<evidence type="ECO:0000256" key="1">
    <source>
        <dbReference type="SAM" id="Phobius"/>
    </source>
</evidence>
<proteinExistence type="predicted"/>
<organism evidence="3 4">
    <name type="scientific">Candidatus Galacturonatibacter soehngenii</name>
    <dbReference type="NCBI Taxonomy" id="2307010"/>
    <lineage>
        <taxon>Bacteria</taxon>
        <taxon>Bacillati</taxon>
        <taxon>Bacillota</taxon>
        <taxon>Clostridia</taxon>
        <taxon>Lachnospirales</taxon>
        <taxon>Lachnospiraceae</taxon>
        <taxon>Candidatus Galacturonatibacter</taxon>
    </lineage>
</organism>